<dbReference type="Gene3D" id="3.40.50.300">
    <property type="entry name" value="P-loop containing nucleotide triphosphate hydrolases"/>
    <property type="match status" value="1"/>
</dbReference>
<accession>T1B3F1</accession>
<sequence>MEIIGRTAELGTIRHILTSEKPELVAVWGRRRVGKTYLVRYGRAPVADWYFELTGQRDGKRRTQLEHFSKALSAAFHDGVALRAPSTWEEAFGQLQTSIASLPRDGKPVTVFFDEAPWLDSRRSGFLSSLEYFWNATGTRIPRLKMLVCGSAASWIVHQIVEGKGGWHRRVTDRIRVSQFKLHEVSAYLTHQHIRLSRTDVLKLYMVLGGVPYYFALMRRGESVAAFIDQLFFSANAPLQGEFDELFDSLFNNAVAHKQIVTQVAKTKDGLTRSEVSASARLASGGKLSQYIDNLEQSGFLEAHRPLGAPGDRYRRYRSCDMFTLFHLQAYSRPKCPGRPFEVVPTPSSSRSSMTARAPGAIMPSA</sequence>
<comment type="caution">
    <text evidence="3">The sequence shown here is derived from an EMBL/GenBank/DDBJ whole genome shotgun (WGS) entry which is preliminary data.</text>
</comment>
<organism evidence="3">
    <name type="scientific">mine drainage metagenome</name>
    <dbReference type="NCBI Taxonomy" id="410659"/>
    <lineage>
        <taxon>unclassified sequences</taxon>
        <taxon>metagenomes</taxon>
        <taxon>ecological metagenomes</taxon>
    </lineage>
</organism>
<reference evidence="3" key="1">
    <citation type="submission" date="2013-08" db="EMBL/GenBank/DDBJ databases">
        <authorList>
            <person name="Mendez C."/>
            <person name="Richter M."/>
            <person name="Ferrer M."/>
            <person name="Sanchez J."/>
        </authorList>
    </citation>
    <scope>NUCLEOTIDE SEQUENCE</scope>
</reference>
<feature type="compositionally biased region" description="Polar residues" evidence="1">
    <location>
        <begin position="346"/>
        <end position="355"/>
    </location>
</feature>
<name>T1B3F1_9ZZZZ</name>
<dbReference type="GO" id="GO:0005524">
    <property type="term" value="F:ATP binding"/>
    <property type="evidence" value="ECO:0007669"/>
    <property type="project" value="InterPro"/>
</dbReference>
<feature type="region of interest" description="Disordered" evidence="1">
    <location>
        <begin position="343"/>
        <end position="366"/>
    </location>
</feature>
<dbReference type="EMBL" id="AUZX01005551">
    <property type="protein sequence ID" value="EQD67391.1"/>
    <property type="molecule type" value="Genomic_DNA"/>
</dbReference>
<dbReference type="Pfam" id="PF01637">
    <property type="entry name" value="ATPase_2"/>
    <property type="match status" value="1"/>
</dbReference>
<proteinExistence type="predicted"/>
<dbReference type="InterPro" id="IPR027417">
    <property type="entry name" value="P-loop_NTPase"/>
</dbReference>
<gene>
    <name evidence="3" type="ORF">B1A_07727</name>
</gene>
<reference evidence="3" key="2">
    <citation type="journal article" date="2014" name="ISME J.">
        <title>Microbial stratification in low pH oxic and suboxic macroscopic growths along an acid mine drainage.</title>
        <authorList>
            <person name="Mendez-Garcia C."/>
            <person name="Mesa V."/>
            <person name="Sprenger R.R."/>
            <person name="Richter M."/>
            <person name="Diez M.S."/>
            <person name="Solano J."/>
            <person name="Bargiela R."/>
            <person name="Golyshina O.V."/>
            <person name="Manteca A."/>
            <person name="Ramos J.L."/>
            <person name="Gallego J.R."/>
            <person name="Llorente I."/>
            <person name="Martins Dos Santos V.A."/>
            <person name="Jensen O.N."/>
            <person name="Pelaez A.I."/>
            <person name="Sanchez J."/>
            <person name="Ferrer M."/>
        </authorList>
    </citation>
    <scope>NUCLEOTIDE SEQUENCE</scope>
</reference>
<dbReference type="PANTHER" id="PTHR34704:SF1">
    <property type="entry name" value="ATPASE"/>
    <property type="match status" value="1"/>
</dbReference>
<protein>
    <submittedName>
        <fullName evidence="3">ATPase domain protein, prokaryote domain protein</fullName>
    </submittedName>
</protein>
<dbReference type="AlphaFoldDB" id="T1B3F1"/>
<evidence type="ECO:0000313" key="3">
    <source>
        <dbReference type="EMBL" id="EQD67391.1"/>
    </source>
</evidence>
<evidence type="ECO:0000259" key="2">
    <source>
        <dbReference type="Pfam" id="PF01637"/>
    </source>
</evidence>
<dbReference type="PANTHER" id="PTHR34704">
    <property type="entry name" value="ATPASE"/>
    <property type="match status" value="1"/>
</dbReference>
<feature type="domain" description="ATPase" evidence="2">
    <location>
        <begin position="6"/>
        <end position="215"/>
    </location>
</feature>
<evidence type="ECO:0000256" key="1">
    <source>
        <dbReference type="SAM" id="MobiDB-lite"/>
    </source>
</evidence>
<dbReference type="SUPFAM" id="SSF52540">
    <property type="entry name" value="P-loop containing nucleoside triphosphate hydrolases"/>
    <property type="match status" value="1"/>
</dbReference>
<dbReference type="InterPro" id="IPR011579">
    <property type="entry name" value="ATPase_dom"/>
</dbReference>